<evidence type="ECO:0000313" key="3">
    <source>
        <dbReference type="Proteomes" id="UP000187181"/>
    </source>
</evidence>
<keyword evidence="3" id="KW-1185">Reference proteome</keyword>
<accession>A0A1R3WGP5</accession>
<name>A0A1R3WGP5_9BACT</name>
<sequence length="76" mass="8759">MEQSYTSFLAGLGLIGIIVGIVLLVFIFWSVIWSYQDARRRGKSPWLVALMVLLMVWPVGLIIWLLLRPQKTEQQV</sequence>
<keyword evidence="1" id="KW-0472">Membrane</keyword>
<feature type="transmembrane region" description="Helical" evidence="1">
    <location>
        <begin position="47"/>
        <end position="67"/>
    </location>
</feature>
<reference evidence="3" key="1">
    <citation type="submission" date="2017-01" db="EMBL/GenBank/DDBJ databases">
        <authorList>
            <person name="Varghese N."/>
            <person name="Submissions S."/>
        </authorList>
    </citation>
    <scope>NUCLEOTIDE SEQUENCE [LARGE SCALE GENOMIC DNA]</scope>
    <source>
        <strain evidence="3">LP100</strain>
    </source>
</reference>
<proteinExistence type="predicted"/>
<dbReference type="EMBL" id="FTPP01000001">
    <property type="protein sequence ID" value="SIT77381.1"/>
    <property type="molecule type" value="Genomic_DNA"/>
</dbReference>
<feature type="transmembrane region" description="Helical" evidence="1">
    <location>
        <begin position="12"/>
        <end position="35"/>
    </location>
</feature>
<gene>
    <name evidence="2" type="ORF">SAMN05444128_0480</name>
</gene>
<evidence type="ECO:0008006" key="4">
    <source>
        <dbReference type="Google" id="ProtNLM"/>
    </source>
</evidence>
<dbReference type="AlphaFoldDB" id="A0A1R3WGP5"/>
<organism evidence="2 3">
    <name type="scientific">Pontibacter indicus</name>
    <dbReference type="NCBI Taxonomy" id="1317125"/>
    <lineage>
        <taxon>Bacteria</taxon>
        <taxon>Pseudomonadati</taxon>
        <taxon>Bacteroidota</taxon>
        <taxon>Cytophagia</taxon>
        <taxon>Cytophagales</taxon>
        <taxon>Hymenobacteraceae</taxon>
        <taxon>Pontibacter</taxon>
    </lineage>
</organism>
<protein>
    <recommendedName>
        <fullName evidence="4">Phospholipase_D-nuclease N-terminal</fullName>
    </recommendedName>
</protein>
<keyword evidence="1" id="KW-0812">Transmembrane</keyword>
<dbReference type="RefSeq" id="WP_076665897.1">
    <property type="nucleotide sequence ID" value="NZ_FTPP01000001.1"/>
</dbReference>
<dbReference type="Proteomes" id="UP000187181">
    <property type="component" value="Unassembled WGS sequence"/>
</dbReference>
<evidence type="ECO:0000313" key="2">
    <source>
        <dbReference type="EMBL" id="SIT77381.1"/>
    </source>
</evidence>
<keyword evidence="1" id="KW-1133">Transmembrane helix</keyword>
<evidence type="ECO:0000256" key="1">
    <source>
        <dbReference type="SAM" id="Phobius"/>
    </source>
</evidence>